<dbReference type="Proteomes" id="UP001634394">
    <property type="component" value="Unassembled WGS sequence"/>
</dbReference>
<dbReference type="PANTHER" id="PTHR47333">
    <property type="entry name" value="VON WILLEBRAND FACTOR C AND EGF DOMAIN-CONTAINING PROTEIN"/>
    <property type="match status" value="1"/>
</dbReference>
<keyword evidence="2" id="KW-0964">Secreted</keyword>
<feature type="domain" description="EGF-like" evidence="11">
    <location>
        <begin position="1"/>
        <end position="41"/>
    </location>
</feature>
<dbReference type="InterPro" id="IPR036383">
    <property type="entry name" value="TSP1_rpt_sf"/>
</dbReference>
<comment type="caution">
    <text evidence="12">The sequence shown here is derived from an EMBL/GenBank/DDBJ whole genome shotgun (WGS) entry which is preliminary data.</text>
</comment>
<dbReference type="CDD" id="cd00054">
    <property type="entry name" value="EGF_CA"/>
    <property type="match status" value="2"/>
</dbReference>
<dbReference type="PROSITE" id="PS01187">
    <property type="entry name" value="EGF_CA"/>
    <property type="match status" value="1"/>
</dbReference>
<evidence type="ECO:0000256" key="7">
    <source>
        <dbReference type="ARBA" id="ARBA00023180"/>
    </source>
</evidence>
<keyword evidence="10" id="KW-0472">Membrane</keyword>
<evidence type="ECO:0000313" key="12">
    <source>
        <dbReference type="EMBL" id="KAL3851659.1"/>
    </source>
</evidence>
<dbReference type="InterPro" id="IPR000742">
    <property type="entry name" value="EGF"/>
</dbReference>
<evidence type="ECO:0000256" key="2">
    <source>
        <dbReference type="ARBA" id="ARBA00022525"/>
    </source>
</evidence>
<feature type="region of interest" description="Disordered" evidence="9">
    <location>
        <begin position="494"/>
        <end position="529"/>
    </location>
</feature>
<proteinExistence type="predicted"/>
<dbReference type="InterPro" id="IPR018097">
    <property type="entry name" value="EGF_Ca-bd_CS"/>
</dbReference>
<dbReference type="PANTHER" id="PTHR47333:SF4">
    <property type="entry name" value="EGF-LIKE DOMAIN-CONTAINING PROTEIN"/>
    <property type="match status" value="1"/>
</dbReference>
<dbReference type="FunFam" id="2.10.25.10:FF:000005">
    <property type="entry name" value="Fibrillin 2"/>
    <property type="match status" value="1"/>
</dbReference>
<dbReference type="InterPro" id="IPR009030">
    <property type="entry name" value="Growth_fac_rcpt_cys_sf"/>
</dbReference>
<evidence type="ECO:0000313" key="13">
    <source>
        <dbReference type="Proteomes" id="UP001634394"/>
    </source>
</evidence>
<keyword evidence="5" id="KW-0677">Repeat</keyword>
<dbReference type="InterPro" id="IPR001881">
    <property type="entry name" value="EGF-like_Ca-bd_dom"/>
</dbReference>
<feature type="compositionally biased region" description="Polar residues" evidence="9">
    <location>
        <begin position="500"/>
        <end position="510"/>
    </location>
</feature>
<evidence type="ECO:0000256" key="1">
    <source>
        <dbReference type="ARBA" id="ARBA00004613"/>
    </source>
</evidence>
<organism evidence="12 13">
    <name type="scientific">Sinanodonta woodiana</name>
    <name type="common">Chinese pond mussel</name>
    <name type="synonym">Anodonta woodiana</name>
    <dbReference type="NCBI Taxonomy" id="1069815"/>
    <lineage>
        <taxon>Eukaryota</taxon>
        <taxon>Metazoa</taxon>
        <taxon>Spiralia</taxon>
        <taxon>Lophotrochozoa</taxon>
        <taxon>Mollusca</taxon>
        <taxon>Bivalvia</taxon>
        <taxon>Autobranchia</taxon>
        <taxon>Heteroconchia</taxon>
        <taxon>Palaeoheterodonta</taxon>
        <taxon>Unionida</taxon>
        <taxon>Unionoidea</taxon>
        <taxon>Unionidae</taxon>
        <taxon>Unioninae</taxon>
        <taxon>Sinanodonta</taxon>
    </lineage>
</organism>
<evidence type="ECO:0000256" key="4">
    <source>
        <dbReference type="ARBA" id="ARBA00022729"/>
    </source>
</evidence>
<dbReference type="InterPro" id="IPR000884">
    <property type="entry name" value="TSP1_rpt"/>
</dbReference>
<keyword evidence="6" id="KW-1015">Disulfide bond</keyword>
<dbReference type="Pfam" id="PF00090">
    <property type="entry name" value="TSP_1"/>
    <property type="match status" value="1"/>
</dbReference>
<accession>A0ABD3UQ65</accession>
<evidence type="ECO:0000256" key="8">
    <source>
        <dbReference type="PROSITE-ProRule" id="PRU00076"/>
    </source>
</evidence>
<sequence>DDECIKGTHTCHPANGQCTNTDGSYTCSCKAGYGGNGVVCTDVNECAVGTNACDKRLGRGMCTNTDGSYVCSCSTGFILAPDGLNCNDVDECTRQTDNCSEICTNVDGGYLCSCQTGFRLAADQHTCIVEKACNATSAPSCEYKCTSLNGTDTCVCNTGYKLSGLTACIDINECTESQPCDVQHGLCTNTAGSFTCSCLDNYILGPGNTCRDRNGGFTVWSLWLPCSKTCGGGTQMRTRTCTNPSPAGNGAPCNGSTSETEVCSSVICPASEYESSYGVLVQFSGLTVSQFASIKLSFAQSVANQANKYCNQNDEHARLCCNSNLYYNLNPNTTLEFTHVTNVLIGDDFPLLVDGRVTALVLVKYDQNNDLCSTLAQSKRKKRSIVLGVSELALLKGILQEIFLLYTQDLTSDMATQVKETLGLSLNISLLAVIPVSSALNSESPDVVGKSGIAVWIIVLSVMISILVILVILVIIIIIYKIKTSNKVHTLPIHRWSENPGPSSNSVQRQQSRDAEKAEEEQNPQLKASVKNLRQEVYIHHDSSFPDVEDNDQETNEQSRPSSGTLIYVVPATESET</sequence>
<dbReference type="PROSITE" id="PS01186">
    <property type="entry name" value="EGF_2"/>
    <property type="match status" value="3"/>
</dbReference>
<feature type="transmembrane region" description="Helical" evidence="10">
    <location>
        <begin position="453"/>
        <end position="480"/>
    </location>
</feature>
<dbReference type="Gene3D" id="2.20.100.10">
    <property type="entry name" value="Thrombospondin type-1 (TSP1) repeat"/>
    <property type="match status" value="1"/>
</dbReference>
<keyword evidence="13" id="KW-1185">Reference proteome</keyword>
<evidence type="ECO:0000259" key="11">
    <source>
        <dbReference type="PROSITE" id="PS50026"/>
    </source>
</evidence>
<dbReference type="SUPFAM" id="SSF57196">
    <property type="entry name" value="EGF/Laminin"/>
    <property type="match status" value="1"/>
</dbReference>
<dbReference type="Gene3D" id="2.10.25.10">
    <property type="entry name" value="Laminin"/>
    <property type="match status" value="5"/>
</dbReference>
<keyword evidence="4" id="KW-0732">Signal</keyword>
<dbReference type="SMART" id="SM00181">
    <property type="entry name" value="EGF"/>
    <property type="match status" value="5"/>
</dbReference>
<gene>
    <name evidence="12" type="ORF">ACJMK2_015388</name>
</gene>
<dbReference type="InterPro" id="IPR049883">
    <property type="entry name" value="NOTCH1_EGF-like"/>
</dbReference>
<dbReference type="EMBL" id="JBJQND010000015">
    <property type="protein sequence ID" value="KAL3851659.1"/>
    <property type="molecule type" value="Genomic_DNA"/>
</dbReference>
<dbReference type="InterPro" id="IPR052080">
    <property type="entry name" value="vWF_C/EGF_Fibrillin"/>
</dbReference>
<keyword evidence="10" id="KW-1133">Transmembrane helix</keyword>
<feature type="region of interest" description="Disordered" evidence="9">
    <location>
        <begin position="542"/>
        <end position="577"/>
    </location>
</feature>
<dbReference type="SMART" id="SM00179">
    <property type="entry name" value="EGF_CA"/>
    <property type="match status" value="4"/>
</dbReference>
<evidence type="ECO:0000256" key="3">
    <source>
        <dbReference type="ARBA" id="ARBA00022536"/>
    </source>
</evidence>
<name>A0ABD3UQ65_SINWO</name>
<dbReference type="FunFam" id="2.20.100.10:FF:000001">
    <property type="entry name" value="semaphorin-5A isoform X1"/>
    <property type="match status" value="1"/>
</dbReference>
<dbReference type="InterPro" id="IPR000152">
    <property type="entry name" value="EGF-type_Asp/Asn_hydroxyl_site"/>
</dbReference>
<evidence type="ECO:0000256" key="9">
    <source>
        <dbReference type="SAM" id="MobiDB-lite"/>
    </source>
</evidence>
<feature type="non-terminal residue" evidence="12">
    <location>
        <position position="1"/>
    </location>
</feature>
<keyword evidence="3 8" id="KW-0245">EGF-like domain</keyword>
<dbReference type="SUPFAM" id="SSF82895">
    <property type="entry name" value="TSP-1 type 1 repeat"/>
    <property type="match status" value="1"/>
</dbReference>
<dbReference type="PROSITE" id="PS50026">
    <property type="entry name" value="EGF_3"/>
    <property type="match status" value="3"/>
</dbReference>
<feature type="domain" description="EGF-like" evidence="11">
    <location>
        <begin position="170"/>
        <end position="211"/>
    </location>
</feature>
<dbReference type="Pfam" id="PF07645">
    <property type="entry name" value="EGF_CA"/>
    <property type="match status" value="4"/>
</dbReference>
<comment type="caution">
    <text evidence="8">Lacks conserved residue(s) required for the propagation of feature annotation.</text>
</comment>
<evidence type="ECO:0000256" key="6">
    <source>
        <dbReference type="ARBA" id="ARBA00023157"/>
    </source>
</evidence>
<dbReference type="SMART" id="SM00209">
    <property type="entry name" value="TSP1"/>
    <property type="match status" value="1"/>
</dbReference>
<keyword evidence="7" id="KW-0325">Glycoprotein</keyword>
<dbReference type="PROSITE" id="PS00010">
    <property type="entry name" value="ASX_HYDROXYL"/>
    <property type="match status" value="3"/>
</dbReference>
<dbReference type="AlphaFoldDB" id="A0ABD3UQ65"/>
<reference evidence="12 13" key="1">
    <citation type="submission" date="2024-11" db="EMBL/GenBank/DDBJ databases">
        <title>Chromosome-level genome assembly of the freshwater bivalve Anodonta woodiana.</title>
        <authorList>
            <person name="Chen X."/>
        </authorList>
    </citation>
    <scope>NUCLEOTIDE SEQUENCE [LARGE SCALE GENOMIC DNA]</scope>
    <source>
        <strain evidence="12">MN2024</strain>
        <tissue evidence="12">Gills</tissue>
    </source>
</reference>
<keyword evidence="10" id="KW-0812">Transmembrane</keyword>
<evidence type="ECO:0000256" key="10">
    <source>
        <dbReference type="SAM" id="Phobius"/>
    </source>
</evidence>
<dbReference type="PRINTS" id="PR01705">
    <property type="entry name" value="TSP1REPEAT"/>
</dbReference>
<comment type="subcellular location">
    <subcellularLocation>
        <location evidence="1">Secreted</location>
    </subcellularLocation>
</comment>
<feature type="domain" description="EGF-like" evidence="11">
    <location>
        <begin position="42"/>
        <end position="87"/>
    </location>
</feature>
<feature type="compositionally biased region" description="Polar residues" evidence="9">
    <location>
        <begin position="556"/>
        <end position="565"/>
    </location>
</feature>
<evidence type="ECO:0000256" key="5">
    <source>
        <dbReference type="ARBA" id="ARBA00022737"/>
    </source>
</evidence>
<protein>
    <recommendedName>
        <fullName evidence="11">EGF-like domain-containing protein</fullName>
    </recommendedName>
</protein>
<dbReference type="SUPFAM" id="SSF57184">
    <property type="entry name" value="Growth factor receptor domain"/>
    <property type="match status" value="1"/>
</dbReference>
<dbReference type="GO" id="GO:0005576">
    <property type="term" value="C:extracellular region"/>
    <property type="evidence" value="ECO:0007669"/>
    <property type="project" value="UniProtKB-SubCell"/>
</dbReference>
<dbReference type="FunFam" id="2.10.25.10:FF:000038">
    <property type="entry name" value="Fibrillin 2"/>
    <property type="match status" value="2"/>
</dbReference>
<dbReference type="PROSITE" id="PS50092">
    <property type="entry name" value="TSP1"/>
    <property type="match status" value="1"/>
</dbReference>